<dbReference type="Pfam" id="PF00180">
    <property type="entry name" value="Iso_dh"/>
    <property type="match status" value="1"/>
</dbReference>
<protein>
    <submittedName>
        <fullName evidence="2">Isocitrate/isopropylmalate family dehydrogenase</fullName>
    </submittedName>
</protein>
<feature type="non-terminal residue" evidence="2">
    <location>
        <position position="1"/>
    </location>
</feature>
<dbReference type="Gene3D" id="3.40.718.10">
    <property type="entry name" value="Isopropylmalate Dehydrogenase"/>
    <property type="match status" value="1"/>
</dbReference>
<evidence type="ECO:0000259" key="1">
    <source>
        <dbReference type="Pfam" id="PF00180"/>
    </source>
</evidence>
<accession>A0ABT5TTF4</accession>
<proteinExistence type="predicted"/>
<sequence length="58" mass="5961">KADPTATILSVALMLEHLGLTEQARRVEEAVAADLTERGTAARSTSQIGDAVAARVAG</sequence>
<dbReference type="SUPFAM" id="SSF53659">
    <property type="entry name" value="Isocitrate/Isopropylmalate dehydrogenase-like"/>
    <property type="match status" value="1"/>
</dbReference>
<name>A0ABT5TTF4_9MICO</name>
<organism evidence="2 3">
    <name type="scientific">Georgenia halotolerans</name>
    <dbReference type="NCBI Taxonomy" id="3028317"/>
    <lineage>
        <taxon>Bacteria</taxon>
        <taxon>Bacillati</taxon>
        <taxon>Actinomycetota</taxon>
        <taxon>Actinomycetes</taxon>
        <taxon>Micrococcales</taxon>
        <taxon>Bogoriellaceae</taxon>
        <taxon>Georgenia</taxon>
    </lineage>
</organism>
<dbReference type="Proteomes" id="UP001165561">
    <property type="component" value="Unassembled WGS sequence"/>
</dbReference>
<dbReference type="InterPro" id="IPR024084">
    <property type="entry name" value="IsoPropMal-DH-like_dom"/>
</dbReference>
<gene>
    <name evidence="2" type="ORF">PU560_02535</name>
</gene>
<comment type="caution">
    <text evidence="2">The sequence shown here is derived from an EMBL/GenBank/DDBJ whole genome shotgun (WGS) entry which is preliminary data.</text>
</comment>
<dbReference type="EMBL" id="JARACI010000434">
    <property type="protein sequence ID" value="MDD9205342.1"/>
    <property type="molecule type" value="Genomic_DNA"/>
</dbReference>
<keyword evidence="3" id="KW-1185">Reference proteome</keyword>
<evidence type="ECO:0000313" key="3">
    <source>
        <dbReference type="Proteomes" id="UP001165561"/>
    </source>
</evidence>
<evidence type="ECO:0000313" key="2">
    <source>
        <dbReference type="EMBL" id="MDD9205342.1"/>
    </source>
</evidence>
<reference evidence="2" key="1">
    <citation type="submission" date="2023-02" db="EMBL/GenBank/DDBJ databases">
        <title>Georgenia sp.10Sc9-8, isolated from a soil sample collected from the Taklamakan desert.</title>
        <authorList>
            <person name="Liu S."/>
        </authorList>
    </citation>
    <scope>NUCLEOTIDE SEQUENCE</scope>
    <source>
        <strain evidence="2">10Sc9-8</strain>
    </source>
</reference>
<feature type="domain" description="Isopropylmalate dehydrogenase-like" evidence="1">
    <location>
        <begin position="2"/>
        <end position="39"/>
    </location>
</feature>